<dbReference type="InterPro" id="IPR029016">
    <property type="entry name" value="GAF-like_dom_sf"/>
</dbReference>
<dbReference type="EMBL" id="QGUB01000001">
    <property type="protein sequence ID" value="PWW48952.1"/>
    <property type="molecule type" value="Genomic_DNA"/>
</dbReference>
<dbReference type="Gene3D" id="1.10.10.60">
    <property type="entry name" value="Homeodomain-like"/>
    <property type="match status" value="1"/>
</dbReference>
<evidence type="ECO:0000313" key="3">
    <source>
        <dbReference type="EMBL" id="PWW48952.1"/>
    </source>
</evidence>
<dbReference type="InterPro" id="IPR003018">
    <property type="entry name" value="GAF"/>
</dbReference>
<name>A0A317RFL6_9BURK</name>
<evidence type="ECO:0000259" key="2">
    <source>
        <dbReference type="Pfam" id="PF02954"/>
    </source>
</evidence>
<dbReference type="Proteomes" id="UP000246483">
    <property type="component" value="Unassembled WGS sequence"/>
</dbReference>
<evidence type="ECO:0000259" key="1">
    <source>
        <dbReference type="Pfam" id="PF01590"/>
    </source>
</evidence>
<dbReference type="Pfam" id="PF02954">
    <property type="entry name" value="HTH_8"/>
    <property type="match status" value="1"/>
</dbReference>
<dbReference type="OrthoDB" id="9761705at2"/>
<dbReference type="InterPro" id="IPR002197">
    <property type="entry name" value="HTH_Fis"/>
</dbReference>
<organism evidence="3 4">
    <name type="scientific">Melaminivora alkalimesophila</name>
    <dbReference type="NCBI Taxonomy" id="1165852"/>
    <lineage>
        <taxon>Bacteria</taxon>
        <taxon>Pseudomonadati</taxon>
        <taxon>Pseudomonadota</taxon>
        <taxon>Betaproteobacteria</taxon>
        <taxon>Burkholderiales</taxon>
        <taxon>Comamonadaceae</taxon>
        <taxon>Melaminivora</taxon>
    </lineage>
</organism>
<comment type="caution">
    <text evidence="3">The sequence shown here is derived from an EMBL/GenBank/DDBJ whole genome shotgun (WGS) entry which is preliminary data.</text>
</comment>
<proteinExistence type="predicted"/>
<accession>A0A317RFL6</accession>
<gene>
    <name evidence="3" type="ORF">DFR36_101463</name>
</gene>
<evidence type="ECO:0000313" key="4">
    <source>
        <dbReference type="Proteomes" id="UP000246483"/>
    </source>
</evidence>
<feature type="domain" description="GAF" evidence="1">
    <location>
        <begin position="119"/>
        <end position="208"/>
    </location>
</feature>
<dbReference type="Pfam" id="PF01590">
    <property type="entry name" value="GAF"/>
    <property type="match status" value="1"/>
</dbReference>
<dbReference type="AlphaFoldDB" id="A0A317RFL6"/>
<dbReference type="GO" id="GO:0043565">
    <property type="term" value="F:sequence-specific DNA binding"/>
    <property type="evidence" value="ECO:0007669"/>
    <property type="project" value="InterPro"/>
</dbReference>
<dbReference type="Gene3D" id="3.30.450.40">
    <property type="match status" value="1"/>
</dbReference>
<dbReference type="SUPFAM" id="SSF46689">
    <property type="entry name" value="Homeodomain-like"/>
    <property type="match status" value="1"/>
</dbReference>
<reference evidence="3 4" key="1">
    <citation type="submission" date="2018-05" db="EMBL/GenBank/DDBJ databases">
        <title>Genomic Encyclopedia of Type Strains, Phase IV (KMG-IV): sequencing the most valuable type-strain genomes for metagenomic binning, comparative biology and taxonomic classification.</title>
        <authorList>
            <person name="Goeker M."/>
        </authorList>
    </citation>
    <scope>NUCLEOTIDE SEQUENCE [LARGE SCALE GENOMIC DNA]</scope>
    <source>
        <strain evidence="3 4">DSM 26006</strain>
    </source>
</reference>
<dbReference type="PRINTS" id="PR01590">
    <property type="entry name" value="HTHFIS"/>
</dbReference>
<feature type="domain" description="DNA binding HTH" evidence="2">
    <location>
        <begin position="326"/>
        <end position="364"/>
    </location>
</feature>
<sequence>MHDSSRERQIALARDALLSGPGGAAALPALCWGERSWIARSWQRCLALGHEPERAVAFEPVERPARSRLAQEHAGLLAAARPQLQQVGAAVAPLGYFALLTNAHGVVIEVAGRVDHADRHALALARVGVDLSERQVGTTAIGAALSEQAPVWLHRGEHFFRSNSVYSCAGAPIFAPHGDCIGMLDLTGVLVAERPELRHLAAQAARRISDRLVLATGHALQLRLAWAPGWEAADRTEPHGLVCLDADGQVTGSNEAARQMLPALRQAGARSLHASELFALPWTSLFDLDARREPTLVPLWSGLRVQLSAQRAGASRTPARGGALPTLRALEDELIHQAVREARGNVQEAARALGLSRATLYRRLALGRSGGGTKQRKLGG</sequence>
<dbReference type="InterPro" id="IPR009057">
    <property type="entry name" value="Homeodomain-like_sf"/>
</dbReference>
<dbReference type="RefSeq" id="WP_019372690.1">
    <property type="nucleotide sequence ID" value="NZ_ALEE01000062.1"/>
</dbReference>
<keyword evidence="4" id="KW-1185">Reference proteome</keyword>
<protein>
    <submittedName>
        <fullName evidence="3">GAF domain-containing protein</fullName>
    </submittedName>
</protein>